<keyword evidence="1" id="KW-1185">Reference proteome</keyword>
<evidence type="ECO:0000313" key="2">
    <source>
        <dbReference type="WBParaSite" id="PDA_v2.g8754.t1"/>
    </source>
</evidence>
<organism evidence="1 2">
    <name type="scientific">Panagrolaimus davidi</name>
    <dbReference type="NCBI Taxonomy" id="227884"/>
    <lineage>
        <taxon>Eukaryota</taxon>
        <taxon>Metazoa</taxon>
        <taxon>Ecdysozoa</taxon>
        <taxon>Nematoda</taxon>
        <taxon>Chromadorea</taxon>
        <taxon>Rhabditida</taxon>
        <taxon>Tylenchina</taxon>
        <taxon>Panagrolaimomorpha</taxon>
        <taxon>Panagrolaimoidea</taxon>
        <taxon>Panagrolaimidae</taxon>
        <taxon>Panagrolaimus</taxon>
    </lineage>
</organism>
<evidence type="ECO:0000313" key="1">
    <source>
        <dbReference type="Proteomes" id="UP000887578"/>
    </source>
</evidence>
<name>A0A914QWV7_9BILA</name>
<dbReference type="Proteomes" id="UP000887578">
    <property type="component" value="Unplaced"/>
</dbReference>
<accession>A0A914QWV7</accession>
<sequence length="78" mass="9452">MKKLRNDKNVDYHFEEEKFFKALFMKLEESRNMVVNPLTLHDYAKNIKKLRKFIVQRFPKSEFENESDNSEVPALDLE</sequence>
<reference evidence="2" key="1">
    <citation type="submission" date="2022-11" db="UniProtKB">
        <authorList>
            <consortium name="WormBaseParasite"/>
        </authorList>
    </citation>
    <scope>IDENTIFICATION</scope>
</reference>
<dbReference type="WBParaSite" id="PDA_v2.g8754.t1">
    <property type="protein sequence ID" value="PDA_v2.g8754.t1"/>
    <property type="gene ID" value="PDA_v2.g8754"/>
</dbReference>
<dbReference type="AlphaFoldDB" id="A0A914QWV7"/>
<protein>
    <submittedName>
        <fullName evidence="2">Uncharacterized protein</fullName>
    </submittedName>
</protein>
<proteinExistence type="predicted"/>